<dbReference type="AlphaFoldDB" id="A0A3S2U4L2"/>
<evidence type="ECO:0008006" key="3">
    <source>
        <dbReference type="Google" id="ProtNLM"/>
    </source>
</evidence>
<dbReference type="OrthoDB" id="9801336at2"/>
<dbReference type="Proteomes" id="UP000288178">
    <property type="component" value="Unassembled WGS sequence"/>
</dbReference>
<dbReference type="InterPro" id="IPR010727">
    <property type="entry name" value="DUF1302"/>
</dbReference>
<gene>
    <name evidence="1" type="ORF">ENE75_00580</name>
</gene>
<dbReference type="RefSeq" id="WP_128194562.1">
    <property type="nucleotide sequence ID" value="NZ_SACT01000001.1"/>
</dbReference>
<name>A0A3S2U4L2_9BURK</name>
<evidence type="ECO:0000313" key="2">
    <source>
        <dbReference type="Proteomes" id="UP000288178"/>
    </source>
</evidence>
<protein>
    <recommendedName>
        <fullName evidence="3">DUF3570 domain-containing protein</fullName>
    </recommendedName>
</protein>
<comment type="caution">
    <text evidence="1">The sequence shown here is derived from an EMBL/GenBank/DDBJ whole genome shotgun (WGS) entry which is preliminary data.</text>
</comment>
<keyword evidence="2" id="KW-1185">Reference proteome</keyword>
<evidence type="ECO:0000313" key="1">
    <source>
        <dbReference type="EMBL" id="RVT53432.1"/>
    </source>
</evidence>
<dbReference type="EMBL" id="SACT01000001">
    <property type="protein sequence ID" value="RVT53432.1"/>
    <property type="molecule type" value="Genomic_DNA"/>
</dbReference>
<dbReference type="Pfam" id="PF06980">
    <property type="entry name" value="DUF1302"/>
    <property type="match status" value="1"/>
</dbReference>
<proteinExistence type="predicted"/>
<accession>A0A3S2U4L2</accession>
<reference evidence="1 2" key="1">
    <citation type="submission" date="2019-01" db="EMBL/GenBank/DDBJ databases">
        <authorList>
            <person name="Chen W.-M."/>
        </authorList>
    </citation>
    <scope>NUCLEOTIDE SEQUENCE [LARGE SCALE GENOMIC DNA]</scope>
    <source>
        <strain evidence="1 2">ICH-3</strain>
    </source>
</reference>
<organism evidence="1 2">
    <name type="scientific">Rubrivivax albus</name>
    <dbReference type="NCBI Taxonomy" id="2499835"/>
    <lineage>
        <taxon>Bacteria</taxon>
        <taxon>Pseudomonadati</taxon>
        <taxon>Pseudomonadota</taxon>
        <taxon>Betaproteobacteria</taxon>
        <taxon>Burkholderiales</taxon>
        <taxon>Sphaerotilaceae</taxon>
        <taxon>Rubrivivax</taxon>
    </lineage>
</organism>
<sequence>MGAQDLRLGVEDVLLEAGVFSDTTDARTMLTLRATPSASGRIGRDWEWRAGVRLGATRQSGGPLPHDDQDAVLADTWVRWRTGDTKLTAGLQTVLWGRVDEVPLIDRVSRVDASRLLLDNLPQRRLPQPIVRWEQAFDTMELDVVLMPSFQGAKLADSRNVWSPVDQQRGVILGIAPPPALAAFISSADLRDDDNGHGGAAVRLTQTGAGDIDWGLTAARTRQSLPYYVADPVAGTLTATHPFQRFLGADLEFNAAGATWRSELGLTWDARVTATSGQALKVRTTEWVGAVEFFPGGEDLRMNLQLAARKAHTGADVLELREYAALGGEVEDSFDQGRWKLAMRFNLGLNVHDVYLGPRVTFSGWEPHDVFLAYHHFRGEARTLGGFHRDHSLLTLGLRTRF</sequence>